<feature type="coiled-coil region" evidence="9">
    <location>
        <begin position="156"/>
        <end position="183"/>
    </location>
</feature>
<gene>
    <name evidence="6" type="primary">hflX</name>
    <name evidence="11" type="ORF">ABW02_19845</name>
</gene>
<dbReference type="CDD" id="cd01878">
    <property type="entry name" value="HflX"/>
    <property type="match status" value="1"/>
</dbReference>
<dbReference type="Proteomes" id="UP000036045">
    <property type="component" value="Unassembled WGS sequence"/>
</dbReference>
<protein>
    <recommendedName>
        <fullName evidence="6">GTPase HflX</fullName>
    </recommendedName>
    <alternativeName>
        <fullName evidence="6">GTP-binding protein HflX</fullName>
    </alternativeName>
</protein>
<dbReference type="PANTHER" id="PTHR10229:SF4">
    <property type="entry name" value="GTPASE HFLX"/>
    <property type="match status" value="1"/>
</dbReference>
<evidence type="ECO:0000256" key="8">
    <source>
        <dbReference type="PIRSR" id="PIRSR006809-2"/>
    </source>
</evidence>
<dbReference type="NCBIfam" id="TIGR03156">
    <property type="entry name" value="GTP_HflX"/>
    <property type="match status" value="1"/>
</dbReference>
<feature type="binding site" evidence="7">
    <location>
        <begin position="343"/>
        <end position="345"/>
    </location>
    <ligand>
        <name>GTP</name>
        <dbReference type="ChEBI" id="CHEBI:37565"/>
    </ligand>
</feature>
<dbReference type="PROSITE" id="PS51705">
    <property type="entry name" value="G_HFLX"/>
    <property type="match status" value="1"/>
</dbReference>
<evidence type="ECO:0000256" key="6">
    <source>
        <dbReference type="HAMAP-Rule" id="MF_00900"/>
    </source>
</evidence>
<feature type="binding site" evidence="8">
    <location>
        <position position="237"/>
    </location>
    <ligand>
        <name>Mg(2+)</name>
        <dbReference type="ChEBI" id="CHEBI:18420"/>
    </ligand>
</feature>
<keyword evidence="2 8" id="KW-0479">Metal-binding</keyword>
<proteinExistence type="inferred from homology"/>
<reference evidence="11 12" key="1">
    <citation type="submission" date="2015-05" db="EMBL/GenBank/DDBJ databases">
        <title>Whole genome sequence and identification of bacterial endophytes from Costus igneus.</title>
        <authorList>
            <person name="Lee Y.P."/>
            <person name="Gan H.M."/>
            <person name="Eng W."/>
            <person name="Wheatley M.S."/>
            <person name="Caraballo A."/>
            <person name="Polter S."/>
            <person name="Savka M.A."/>
            <person name="Hudson A.O."/>
        </authorList>
    </citation>
    <scope>NUCLEOTIDE SEQUENCE [LARGE SCALE GENOMIC DNA]</scope>
    <source>
        <strain evidence="11 12">RIT379</strain>
    </source>
</reference>
<dbReference type="HAMAP" id="MF_00900">
    <property type="entry name" value="GTPase_HflX"/>
    <property type="match status" value="1"/>
</dbReference>
<comment type="subcellular location">
    <subcellularLocation>
        <location evidence="6">Cytoplasm</location>
    </subcellularLocation>
    <text evidence="6">May associate with membranes.</text>
</comment>
<keyword evidence="4 8" id="KW-0460">Magnesium</keyword>
<evidence type="ECO:0000256" key="5">
    <source>
        <dbReference type="ARBA" id="ARBA00023134"/>
    </source>
</evidence>
<dbReference type="Gene3D" id="3.40.50.11060">
    <property type="entry name" value="GTPase HflX, N-terminal domain"/>
    <property type="match status" value="1"/>
</dbReference>
<dbReference type="GO" id="GO:0043022">
    <property type="term" value="F:ribosome binding"/>
    <property type="evidence" value="ECO:0007669"/>
    <property type="project" value="TreeGrafter"/>
</dbReference>
<dbReference type="Pfam" id="PF01926">
    <property type="entry name" value="MMR_HSR1"/>
    <property type="match status" value="1"/>
</dbReference>
<comment type="similarity">
    <text evidence="6">Belongs to the TRAFAC class OBG-HflX-like GTPase superfamily. HflX GTPase family.</text>
</comment>
<evidence type="ECO:0000313" key="12">
    <source>
        <dbReference type="Proteomes" id="UP000036045"/>
    </source>
</evidence>
<feature type="binding site" evidence="7">
    <location>
        <begin position="203"/>
        <end position="210"/>
    </location>
    <ligand>
        <name>GTP</name>
        <dbReference type="ChEBI" id="CHEBI:37565"/>
    </ligand>
</feature>
<dbReference type="PANTHER" id="PTHR10229">
    <property type="entry name" value="GTP-BINDING PROTEIN HFLX"/>
    <property type="match status" value="1"/>
</dbReference>
<dbReference type="SUPFAM" id="SSF52540">
    <property type="entry name" value="P-loop containing nucleoside triphosphate hydrolases"/>
    <property type="match status" value="1"/>
</dbReference>
<dbReference type="AlphaFoldDB" id="A0A0J1IBG7"/>
<feature type="binding site" evidence="7">
    <location>
        <begin position="257"/>
        <end position="260"/>
    </location>
    <ligand>
        <name>GTP</name>
        <dbReference type="ChEBI" id="CHEBI:37565"/>
    </ligand>
</feature>
<dbReference type="Pfam" id="PF13167">
    <property type="entry name" value="GTP-bdg_N"/>
    <property type="match status" value="1"/>
</dbReference>
<keyword evidence="3 6" id="KW-0547">Nucleotide-binding</keyword>
<dbReference type="EMBL" id="LDPH01000026">
    <property type="protein sequence ID" value="KLV23296.1"/>
    <property type="molecule type" value="Genomic_DNA"/>
</dbReference>
<name>A0A0J1IBG7_NIACI</name>
<sequence>MEGKQKAIVVGVHYDQKEDFANSMEELIQLAEACDIEVVGEITQKLDRVHSGHYIGKGKLQELTALLAEKDVQAVLFNDELSPSQVRNLEEATDCRIIDRTVLILDIFAQRAKTKEAMLQVEIAKLQYMLPRLAGLGESLGRQGGGSGLINRGSGETKLELDRRRIEDRISRLHKELDTLVVQRKNQRKMRKKKELPSIALVGYTNAGKSTLMNVLLEKYHAATEKMVFEKNMLFATLETSVRNITLPKNKSFLLTDTVGFISKLPHQLVKAFRSTLEEVAEADLLIHVVDYSNPNYQEQINVTNKTLKELNAENIPAIYAFNKIDLAAGDTSMAGTDGVYLSAKRQIGINELVEAISKNVFKQYISCEMTIPYDKGNVLSYLTEKANILSTEYKEEGIFLSIECKEEDYNRYREYVI</sequence>
<dbReference type="RefSeq" id="WP_047944022.1">
    <property type="nucleotide sequence ID" value="NZ_JARTLH010000024.1"/>
</dbReference>
<dbReference type="Gene3D" id="6.10.250.2860">
    <property type="match status" value="1"/>
</dbReference>
<comment type="function">
    <text evidence="6">GTPase that associates with the 50S ribosomal subunit and may have a role during protein synthesis or ribosome biogenesis.</text>
</comment>
<comment type="caution">
    <text evidence="11">The sequence shown here is derived from an EMBL/GenBank/DDBJ whole genome shotgun (WGS) entry which is preliminary data.</text>
</comment>
<evidence type="ECO:0000256" key="2">
    <source>
        <dbReference type="ARBA" id="ARBA00022723"/>
    </source>
</evidence>
<dbReference type="InterPro" id="IPR025121">
    <property type="entry name" value="GTPase_HflX_N"/>
</dbReference>
<dbReference type="Pfam" id="PF16360">
    <property type="entry name" value="GTP-bdg_M"/>
    <property type="match status" value="1"/>
</dbReference>
<evidence type="ECO:0000256" key="7">
    <source>
        <dbReference type="PIRSR" id="PIRSR006809-1"/>
    </source>
</evidence>
<evidence type="ECO:0000256" key="4">
    <source>
        <dbReference type="ARBA" id="ARBA00022842"/>
    </source>
</evidence>
<dbReference type="InterPro" id="IPR006073">
    <property type="entry name" value="GTP-bd"/>
</dbReference>
<dbReference type="InterPro" id="IPR032305">
    <property type="entry name" value="GTP-bd_M"/>
</dbReference>
<keyword evidence="12" id="KW-1185">Reference proteome</keyword>
<dbReference type="OrthoDB" id="9812272at2"/>
<dbReference type="GO" id="GO:0046872">
    <property type="term" value="F:metal ion binding"/>
    <property type="evidence" value="ECO:0007669"/>
    <property type="project" value="UniProtKB-KW"/>
</dbReference>
<dbReference type="GO" id="GO:0005525">
    <property type="term" value="F:GTP binding"/>
    <property type="evidence" value="ECO:0007669"/>
    <property type="project" value="UniProtKB-UniRule"/>
</dbReference>
<dbReference type="InterPro" id="IPR042108">
    <property type="entry name" value="GTPase_HflX_N_sf"/>
</dbReference>
<dbReference type="FunFam" id="3.40.50.300:FF:001198">
    <property type="entry name" value="GTPase HflX"/>
    <property type="match status" value="1"/>
</dbReference>
<accession>A0A0J1IBG7</accession>
<feature type="binding site" evidence="8">
    <location>
        <position position="210"/>
    </location>
    <ligand>
        <name>Mg(2+)</name>
        <dbReference type="ChEBI" id="CHEBI:18420"/>
    </ligand>
</feature>
<keyword evidence="1 6" id="KW-0963">Cytoplasm</keyword>
<feature type="binding site" evidence="7">
    <location>
        <begin position="323"/>
        <end position="326"/>
    </location>
    <ligand>
        <name>GTP</name>
        <dbReference type="ChEBI" id="CHEBI:37565"/>
    </ligand>
</feature>
<dbReference type="PATRIC" id="fig|1397.4.peg.2707"/>
<organism evidence="11 12">
    <name type="scientific">Niallia circulans</name>
    <name type="common">Bacillus circulans</name>
    <dbReference type="NCBI Taxonomy" id="1397"/>
    <lineage>
        <taxon>Bacteria</taxon>
        <taxon>Bacillati</taxon>
        <taxon>Bacillota</taxon>
        <taxon>Bacilli</taxon>
        <taxon>Bacillales</taxon>
        <taxon>Bacillaceae</taxon>
        <taxon>Niallia</taxon>
    </lineage>
</organism>
<evidence type="ECO:0000256" key="3">
    <source>
        <dbReference type="ARBA" id="ARBA00022741"/>
    </source>
</evidence>
<dbReference type="PRINTS" id="PR00326">
    <property type="entry name" value="GTP1OBG"/>
</dbReference>
<feature type="domain" description="Hflx-type G" evidence="10">
    <location>
        <begin position="197"/>
        <end position="365"/>
    </location>
</feature>
<keyword evidence="5 6" id="KW-0342">GTP-binding</keyword>
<dbReference type="InterPro" id="IPR027417">
    <property type="entry name" value="P-loop_NTPase"/>
</dbReference>
<dbReference type="PIRSF" id="PIRSF006809">
    <property type="entry name" value="GTP-binding_hflX_prd"/>
    <property type="match status" value="1"/>
</dbReference>
<keyword evidence="9" id="KW-0175">Coiled coil</keyword>
<dbReference type="GO" id="GO:0003924">
    <property type="term" value="F:GTPase activity"/>
    <property type="evidence" value="ECO:0007669"/>
    <property type="project" value="UniProtKB-UniRule"/>
</dbReference>
<dbReference type="Gene3D" id="3.40.50.300">
    <property type="entry name" value="P-loop containing nucleotide triphosphate hydrolases"/>
    <property type="match status" value="1"/>
</dbReference>
<comment type="cofactor">
    <cofactor evidence="8">
        <name>Mg(2+)</name>
        <dbReference type="ChEBI" id="CHEBI:18420"/>
    </cofactor>
</comment>
<evidence type="ECO:0000256" key="1">
    <source>
        <dbReference type="ARBA" id="ARBA00022490"/>
    </source>
</evidence>
<dbReference type="InterPro" id="IPR030394">
    <property type="entry name" value="G_HFLX_dom"/>
</dbReference>
<dbReference type="InterPro" id="IPR016496">
    <property type="entry name" value="GTPase_HflX"/>
</dbReference>
<comment type="subunit">
    <text evidence="6">Monomer. Associates with the 50S ribosomal subunit.</text>
</comment>
<dbReference type="GO" id="GO:0005737">
    <property type="term" value="C:cytoplasm"/>
    <property type="evidence" value="ECO:0007669"/>
    <property type="project" value="UniProtKB-SubCell"/>
</dbReference>
<evidence type="ECO:0000313" key="11">
    <source>
        <dbReference type="EMBL" id="KLV23296.1"/>
    </source>
</evidence>
<evidence type="ECO:0000259" key="10">
    <source>
        <dbReference type="PROSITE" id="PS51705"/>
    </source>
</evidence>
<dbReference type="FunFam" id="3.40.50.11060:FF:000001">
    <property type="entry name" value="GTPase HflX"/>
    <property type="match status" value="1"/>
</dbReference>
<evidence type="ECO:0000256" key="9">
    <source>
        <dbReference type="SAM" id="Coils"/>
    </source>
</evidence>